<protein>
    <submittedName>
        <fullName evidence="3">Uncharacterized protein</fullName>
    </submittedName>
</protein>
<sequence length="264" mass="29040">MPPRSNNVLLGPGRRVKTEPISVMYITESPDAMKHPFEYPGYPAQTHESSGSPVTPLPGRKWTQEDQDERDAEMRKEVMGELVQSWMDRLQLISVITTFFAAVEGGLLGIATPERGIKSPPIERAATTGLSGALVLHLFAAIISFLASFFLIRYKVEEAKIEEKRVEEGVKPTFTGIWSSNPRLEQFGPFQMDKPPTVLLERCHSLCILFAAVGFVLAIVGVICFMWARMMGSPSIFATVCAGVCFAASFVIIFLPSSTTLPSP</sequence>
<evidence type="ECO:0000256" key="2">
    <source>
        <dbReference type="SAM" id="Phobius"/>
    </source>
</evidence>
<reference evidence="3 4" key="1">
    <citation type="journal article" date="2018" name="Sci. Rep.">
        <title>Genome sequence of the cauliflower mushroom Sparassis crispa (Hanabiratake) and its association with beneficial usage.</title>
        <authorList>
            <person name="Kiyama R."/>
            <person name="Furutani Y."/>
            <person name="Kawaguchi K."/>
            <person name="Nakanishi T."/>
        </authorList>
    </citation>
    <scope>NUCLEOTIDE SEQUENCE [LARGE SCALE GENOMIC DNA]</scope>
</reference>
<dbReference type="InParanoid" id="A0A401GF38"/>
<proteinExistence type="predicted"/>
<dbReference type="OrthoDB" id="2653987at2759"/>
<evidence type="ECO:0000313" key="3">
    <source>
        <dbReference type="EMBL" id="GBE80751.1"/>
    </source>
</evidence>
<feature type="transmembrane region" description="Helical" evidence="2">
    <location>
        <begin position="131"/>
        <end position="152"/>
    </location>
</feature>
<comment type="caution">
    <text evidence="3">The sequence shown here is derived from an EMBL/GenBank/DDBJ whole genome shotgun (WGS) entry which is preliminary data.</text>
</comment>
<dbReference type="GeneID" id="38777668"/>
<name>A0A401GF38_9APHY</name>
<feature type="transmembrane region" description="Helical" evidence="2">
    <location>
        <begin position="234"/>
        <end position="255"/>
    </location>
</feature>
<gene>
    <name evidence="3" type="ORF">SCP_0304700</name>
</gene>
<keyword evidence="2" id="KW-0812">Transmembrane</keyword>
<dbReference type="EMBL" id="BFAD01000003">
    <property type="protein sequence ID" value="GBE80751.1"/>
    <property type="molecule type" value="Genomic_DNA"/>
</dbReference>
<organism evidence="3 4">
    <name type="scientific">Sparassis crispa</name>
    <dbReference type="NCBI Taxonomy" id="139825"/>
    <lineage>
        <taxon>Eukaryota</taxon>
        <taxon>Fungi</taxon>
        <taxon>Dikarya</taxon>
        <taxon>Basidiomycota</taxon>
        <taxon>Agaricomycotina</taxon>
        <taxon>Agaricomycetes</taxon>
        <taxon>Polyporales</taxon>
        <taxon>Sparassidaceae</taxon>
        <taxon>Sparassis</taxon>
    </lineage>
</organism>
<feature type="transmembrane region" description="Helical" evidence="2">
    <location>
        <begin position="92"/>
        <end position="111"/>
    </location>
</feature>
<dbReference type="Proteomes" id="UP000287166">
    <property type="component" value="Unassembled WGS sequence"/>
</dbReference>
<evidence type="ECO:0000313" key="4">
    <source>
        <dbReference type="Proteomes" id="UP000287166"/>
    </source>
</evidence>
<evidence type="ECO:0000256" key="1">
    <source>
        <dbReference type="SAM" id="MobiDB-lite"/>
    </source>
</evidence>
<feature type="region of interest" description="Disordered" evidence="1">
    <location>
        <begin position="36"/>
        <end position="72"/>
    </location>
</feature>
<dbReference type="RefSeq" id="XP_027611664.1">
    <property type="nucleotide sequence ID" value="XM_027755863.1"/>
</dbReference>
<accession>A0A401GF38</accession>
<keyword evidence="2" id="KW-1133">Transmembrane helix</keyword>
<dbReference type="AlphaFoldDB" id="A0A401GF38"/>
<feature type="transmembrane region" description="Helical" evidence="2">
    <location>
        <begin position="206"/>
        <end position="228"/>
    </location>
</feature>
<keyword evidence="4" id="KW-1185">Reference proteome</keyword>
<keyword evidence="2" id="KW-0472">Membrane</keyword>